<dbReference type="GO" id="GO:0003824">
    <property type="term" value="F:catalytic activity"/>
    <property type="evidence" value="ECO:0007669"/>
    <property type="project" value="InterPro"/>
</dbReference>
<dbReference type="OrthoDB" id="9794429at2"/>
<dbReference type="KEGG" id="apv:Apar_0259"/>
<dbReference type="Gene3D" id="2.40.33.20">
    <property type="entry name" value="PK beta-barrel domain-like"/>
    <property type="match status" value="1"/>
</dbReference>
<dbReference type="PANTHER" id="PTHR36930">
    <property type="entry name" value="METAL-SULFUR CLUSTER BIOSYNTHESIS PROTEINS YUAD-RELATED"/>
    <property type="match status" value="1"/>
</dbReference>
<organism evidence="2 3">
    <name type="scientific">Lancefieldella parvula (strain ATCC 33793 / DSM 20469 / CCUG 32760 / JCM 10300 / KCTC 3663 / VPI 0546 / 1246)</name>
    <name type="common">Atopobium parvulum</name>
    <dbReference type="NCBI Taxonomy" id="521095"/>
    <lineage>
        <taxon>Bacteria</taxon>
        <taxon>Bacillati</taxon>
        <taxon>Actinomycetota</taxon>
        <taxon>Coriobacteriia</taxon>
        <taxon>Coriobacteriales</taxon>
        <taxon>Atopobiaceae</taxon>
        <taxon>Lancefieldella</taxon>
    </lineage>
</organism>
<dbReference type="EMBL" id="CP001721">
    <property type="protein sequence ID" value="ACV50690.1"/>
    <property type="molecule type" value="Genomic_DNA"/>
</dbReference>
<evidence type="ECO:0000313" key="3">
    <source>
        <dbReference type="Proteomes" id="UP000000960"/>
    </source>
</evidence>
<feature type="domain" description="MOSC" evidence="1">
    <location>
        <begin position="28"/>
        <end position="152"/>
    </location>
</feature>
<dbReference type="GO" id="GO:0030170">
    <property type="term" value="F:pyridoxal phosphate binding"/>
    <property type="evidence" value="ECO:0007669"/>
    <property type="project" value="InterPro"/>
</dbReference>
<dbReference type="GeneID" id="84805797"/>
<dbReference type="AlphaFoldDB" id="C8W9A2"/>
<dbReference type="SUPFAM" id="SSF50800">
    <property type="entry name" value="PK beta-barrel domain-like"/>
    <property type="match status" value="1"/>
</dbReference>
<sequence length="162" mass="17099">MSVGVTESAKRGTVLSCCISVKKGTRKVPVDSIEVCVGEGIKGDAHAGNWHRQVSLLGNESVDTMREKGAELHPGDFAENILTSGLALRELPVGTVLAIGDTLLGVTQIGKVCHHDCEIRKLVGTCVMPTDGIFTVVLRGGTIRPGDAICVVDAKELLHETD</sequence>
<dbReference type="Pfam" id="PF03473">
    <property type="entry name" value="MOSC"/>
    <property type="match status" value="1"/>
</dbReference>
<dbReference type="STRING" id="521095.Apar_0259"/>
<dbReference type="RefSeq" id="WP_012808348.1">
    <property type="nucleotide sequence ID" value="NC_013203.1"/>
</dbReference>
<dbReference type="GO" id="GO:0030151">
    <property type="term" value="F:molybdenum ion binding"/>
    <property type="evidence" value="ECO:0007669"/>
    <property type="project" value="InterPro"/>
</dbReference>
<gene>
    <name evidence="2" type="ordered locus">Apar_0259</name>
</gene>
<dbReference type="eggNOG" id="COG2258">
    <property type="taxonomic scope" value="Bacteria"/>
</dbReference>
<accession>C8W9A2</accession>
<name>C8W9A2_LANP1</name>
<dbReference type="PANTHER" id="PTHR36930:SF1">
    <property type="entry name" value="MOSC DOMAIN-CONTAINING PROTEIN"/>
    <property type="match status" value="1"/>
</dbReference>
<dbReference type="InterPro" id="IPR005302">
    <property type="entry name" value="MoCF_Sase_C"/>
</dbReference>
<dbReference type="InterPro" id="IPR052716">
    <property type="entry name" value="MOSC_domain"/>
</dbReference>
<dbReference type="PROSITE" id="PS51340">
    <property type="entry name" value="MOSC"/>
    <property type="match status" value="1"/>
</dbReference>
<evidence type="ECO:0000259" key="1">
    <source>
        <dbReference type="PROSITE" id="PS51340"/>
    </source>
</evidence>
<dbReference type="HOGENOM" id="CLU_122785_1_0_11"/>
<keyword evidence="3" id="KW-1185">Reference proteome</keyword>
<protein>
    <submittedName>
        <fullName evidence="2">MOSC domain containing protein</fullName>
    </submittedName>
</protein>
<dbReference type="InterPro" id="IPR011037">
    <property type="entry name" value="Pyrv_Knase-like_insert_dom_sf"/>
</dbReference>
<evidence type="ECO:0000313" key="2">
    <source>
        <dbReference type="EMBL" id="ACV50690.1"/>
    </source>
</evidence>
<reference evidence="2 3" key="1">
    <citation type="journal article" date="2009" name="Stand. Genomic Sci.">
        <title>Complete genome sequence of Atopobium parvulum type strain (IPP 1246).</title>
        <authorList>
            <person name="Copeland A."/>
            <person name="Sikorski J."/>
            <person name="Lapidus A."/>
            <person name="Nolan M."/>
            <person name="Del Rio T.G."/>
            <person name="Lucas S."/>
            <person name="Chen F."/>
            <person name="Tice H."/>
            <person name="Pitluck S."/>
            <person name="Cheng J.F."/>
            <person name="Pukall R."/>
            <person name="Chertkov O."/>
            <person name="Brettin T."/>
            <person name="Han C."/>
            <person name="Detter J.C."/>
            <person name="Kuske C."/>
            <person name="Bruce D."/>
            <person name="Goodwin L."/>
            <person name="Ivanova N."/>
            <person name="Mavromatis K."/>
            <person name="Mikhailova N."/>
            <person name="Chen A."/>
            <person name="Palaniappan K."/>
            <person name="Chain P."/>
            <person name="Rohde M."/>
            <person name="Goker M."/>
            <person name="Bristow J."/>
            <person name="Eisen J.A."/>
            <person name="Markowitz V."/>
            <person name="Hugenholtz P."/>
            <person name="Kyrpides N.C."/>
            <person name="Klenk H.P."/>
            <person name="Detter J.C."/>
        </authorList>
    </citation>
    <scope>NUCLEOTIDE SEQUENCE [LARGE SCALE GENOMIC DNA]</scope>
    <source>
        <strain evidence="3">ATCC 33793 / DSM 20469 / CCUG 32760 / JCM 10300 / KCTC 3663 / VPI 0546 / 1246</strain>
    </source>
</reference>
<dbReference type="Proteomes" id="UP000000960">
    <property type="component" value="Chromosome"/>
</dbReference>
<proteinExistence type="predicted"/>